<organism evidence="6 7">
    <name type="scientific">Variovorax gossypii</name>
    <dbReference type="NCBI Taxonomy" id="1679495"/>
    <lineage>
        <taxon>Bacteria</taxon>
        <taxon>Pseudomonadati</taxon>
        <taxon>Pseudomonadota</taxon>
        <taxon>Betaproteobacteria</taxon>
        <taxon>Burkholderiales</taxon>
        <taxon>Comamonadaceae</taxon>
        <taxon>Variovorax</taxon>
    </lineage>
</organism>
<protein>
    <submittedName>
        <fullName evidence="6">Helix-turn-helix domain-containing protein</fullName>
    </submittedName>
</protein>
<keyword evidence="7" id="KW-1185">Reference proteome</keyword>
<dbReference type="PROSITE" id="PS01124">
    <property type="entry name" value="HTH_ARAC_FAMILY_2"/>
    <property type="match status" value="1"/>
</dbReference>
<dbReference type="AlphaFoldDB" id="A0A3S0IZ63"/>
<gene>
    <name evidence="6" type="ORF">EJP69_20600</name>
</gene>
<dbReference type="GO" id="GO:0043565">
    <property type="term" value="F:sequence-specific DNA binding"/>
    <property type="evidence" value="ECO:0007669"/>
    <property type="project" value="InterPro"/>
</dbReference>
<evidence type="ECO:0000259" key="5">
    <source>
        <dbReference type="PROSITE" id="PS01124"/>
    </source>
</evidence>
<keyword evidence="3" id="KW-0010">Activator</keyword>
<reference evidence="6 7" key="1">
    <citation type="submission" date="2018-12" db="EMBL/GenBank/DDBJ databases">
        <title>The genome of Variovorax gossypii DSM 100435.</title>
        <authorList>
            <person name="Gao J."/>
            <person name="Sun J."/>
        </authorList>
    </citation>
    <scope>NUCLEOTIDE SEQUENCE [LARGE SCALE GENOMIC DNA]</scope>
    <source>
        <strain evidence="6 7">DSM 100435</strain>
    </source>
</reference>
<evidence type="ECO:0000256" key="3">
    <source>
        <dbReference type="ARBA" id="ARBA00023159"/>
    </source>
</evidence>
<dbReference type="Gene3D" id="2.60.120.10">
    <property type="entry name" value="Jelly Rolls"/>
    <property type="match status" value="1"/>
</dbReference>
<sequence length="344" mass="37796">MACLLGLGPLAVDASIVRPPRAAANGQIAPWQVVFRPRSHLHDLHAVKSAARPLLLVPFREVRHEQPDDCLHYELVAVRGREMDWTIPAHRHEGLHQIQFLERGRISGTVDGRAVQADAPAILLIAPGSVHGFHHTRDTSGHQLTIPSATLQQLLAGTQLAETSLGSSFLLTELAPPAHAECATLFAMLGREFHGHDAGRVPALLATATLLAVLLLRLHGAYIQKTQAPGARDALVQRFRALAEQHFREHRGLPFYAQQLGVKPDHLSRSCRNATQQSALQLLHERLMLEARRLLAYTPMSVAEVADTIGYQDPAYFSKFFTRATGHSPSQYRALAAQGVKTPR</sequence>
<accession>A0A3S0IZ63</accession>
<dbReference type="InterPro" id="IPR009057">
    <property type="entry name" value="Homeodomain-like_sf"/>
</dbReference>
<evidence type="ECO:0000256" key="1">
    <source>
        <dbReference type="ARBA" id="ARBA00023015"/>
    </source>
</evidence>
<dbReference type="Pfam" id="PF12833">
    <property type="entry name" value="HTH_18"/>
    <property type="match status" value="1"/>
</dbReference>
<dbReference type="PANTHER" id="PTHR43280:SF32">
    <property type="entry name" value="TRANSCRIPTIONAL REGULATORY PROTEIN"/>
    <property type="match status" value="1"/>
</dbReference>
<dbReference type="Proteomes" id="UP000267418">
    <property type="component" value="Unassembled WGS sequence"/>
</dbReference>
<dbReference type="PANTHER" id="PTHR43280">
    <property type="entry name" value="ARAC-FAMILY TRANSCRIPTIONAL REGULATOR"/>
    <property type="match status" value="1"/>
</dbReference>
<dbReference type="EMBL" id="RXOE01000005">
    <property type="protein sequence ID" value="RTQ33083.1"/>
    <property type="molecule type" value="Genomic_DNA"/>
</dbReference>
<dbReference type="Pfam" id="PF02311">
    <property type="entry name" value="AraC_binding"/>
    <property type="match status" value="1"/>
</dbReference>
<comment type="caution">
    <text evidence="6">The sequence shown here is derived from an EMBL/GenBank/DDBJ whole genome shotgun (WGS) entry which is preliminary data.</text>
</comment>
<evidence type="ECO:0000256" key="4">
    <source>
        <dbReference type="ARBA" id="ARBA00023163"/>
    </source>
</evidence>
<keyword evidence="4" id="KW-0804">Transcription</keyword>
<dbReference type="InterPro" id="IPR014710">
    <property type="entry name" value="RmlC-like_jellyroll"/>
</dbReference>
<evidence type="ECO:0000256" key="2">
    <source>
        <dbReference type="ARBA" id="ARBA00023125"/>
    </source>
</evidence>
<dbReference type="SMART" id="SM00342">
    <property type="entry name" value="HTH_ARAC"/>
    <property type="match status" value="1"/>
</dbReference>
<keyword evidence="2" id="KW-0238">DNA-binding</keyword>
<dbReference type="OrthoDB" id="9803764at2"/>
<proteinExistence type="predicted"/>
<dbReference type="GO" id="GO:0003700">
    <property type="term" value="F:DNA-binding transcription factor activity"/>
    <property type="evidence" value="ECO:0007669"/>
    <property type="project" value="InterPro"/>
</dbReference>
<keyword evidence="1" id="KW-0805">Transcription regulation</keyword>
<name>A0A3S0IZ63_9BURK</name>
<dbReference type="PRINTS" id="PR00032">
    <property type="entry name" value="HTHARAC"/>
</dbReference>
<dbReference type="SUPFAM" id="SSF51215">
    <property type="entry name" value="Regulatory protein AraC"/>
    <property type="match status" value="1"/>
</dbReference>
<dbReference type="InterPro" id="IPR037923">
    <property type="entry name" value="HTH-like"/>
</dbReference>
<dbReference type="InterPro" id="IPR020449">
    <property type="entry name" value="Tscrpt_reg_AraC-type_HTH"/>
</dbReference>
<feature type="domain" description="HTH araC/xylS-type" evidence="5">
    <location>
        <begin position="237"/>
        <end position="335"/>
    </location>
</feature>
<evidence type="ECO:0000313" key="7">
    <source>
        <dbReference type="Proteomes" id="UP000267418"/>
    </source>
</evidence>
<dbReference type="SUPFAM" id="SSF46689">
    <property type="entry name" value="Homeodomain-like"/>
    <property type="match status" value="1"/>
</dbReference>
<evidence type="ECO:0000313" key="6">
    <source>
        <dbReference type="EMBL" id="RTQ33083.1"/>
    </source>
</evidence>
<dbReference type="InterPro" id="IPR003313">
    <property type="entry name" value="AraC-bd"/>
</dbReference>
<dbReference type="InterPro" id="IPR018060">
    <property type="entry name" value="HTH_AraC"/>
</dbReference>
<dbReference type="Gene3D" id="1.10.10.60">
    <property type="entry name" value="Homeodomain-like"/>
    <property type="match status" value="1"/>
</dbReference>